<dbReference type="GO" id="GO:0005506">
    <property type="term" value="F:iron ion binding"/>
    <property type="evidence" value="ECO:0007669"/>
    <property type="project" value="InterPro"/>
</dbReference>
<dbReference type="NCBIfam" id="TIGR00612">
    <property type="entry name" value="ispG_gcpE"/>
    <property type="match status" value="1"/>
</dbReference>
<dbReference type="GO" id="GO:0046429">
    <property type="term" value="F:4-hydroxy-3-methylbut-2-en-1-yl diphosphate synthase activity (ferredoxin)"/>
    <property type="evidence" value="ECO:0007669"/>
    <property type="project" value="UniProtKB-UniRule"/>
</dbReference>
<keyword evidence="11" id="KW-1185">Reference proteome</keyword>
<gene>
    <name evidence="7" type="primary">ispG</name>
    <name evidence="10" type="ORF">BC343_28920</name>
</gene>
<feature type="binding site" evidence="7">
    <location>
        <position position="598"/>
    </location>
    <ligand>
        <name>[4Fe-4S] cluster</name>
        <dbReference type="ChEBI" id="CHEBI:49883"/>
    </ligand>
</feature>
<keyword evidence="4 7" id="KW-0408">Iron</keyword>
<proteinExistence type="inferred from homology"/>
<evidence type="ECO:0000313" key="11">
    <source>
        <dbReference type="Proteomes" id="UP000189739"/>
    </source>
</evidence>
<feature type="domain" description="IspG TIM-barrel" evidence="8">
    <location>
        <begin position="25"/>
        <end position="293"/>
    </location>
</feature>
<dbReference type="PANTHER" id="PTHR30454">
    <property type="entry name" value="4-HYDROXY-3-METHYLBUT-2-EN-1-YL DIPHOSPHATE SYNTHASE"/>
    <property type="match status" value="1"/>
</dbReference>
<sequence length="693" mass="76181">MNADAVKMLQGRYCNSLTEYSRFVTREVFIGDVPMGGNNPIRIQSMTTTDTMDTLGTVEQTIRMVDAGCEYVRITAPSIKEANNLAEIKKQLRQRGYTVPLVADIHFTPNAAEVAARIVEKVRVNPGNYADKKKFDQIDYTDAEYKGELERIFQKFTPLVNICKEYGTAMRIGTNHGSLSDRIMSRYGDTPMGMVESAMEFIRMCETLGYYNLVVSMKSSNPQVMVQAYRLLVQTMVAEGMNYPLHLGVTEAGDGEDGRIKSAVGIGTLLEDGLGDTVRVSLTEEPEAEAPVAIALVNRYSSRQLAVSSSRFAVGSLQQDVAPKNHSPLTAHHSLHNPYEYKKRETYEANAFIGGHMVPRVVVDLSKENLKDPSVLNAAGYLYSPILDKYNMAEQSVDFVYLGDSLPSINMPGNLKQLYNYATWQKLADKTLCHPLFTLAEYIDANADRSSALNLVSLTNADLDSDAFGLLPMDKSLVFVLETTELHGMADQRTFFLKLQEFGLDVPVIVKRSYSFESESPKSGSPEDGVGLTSHISNLTSNLQLYAATDLGALLVDGFGDGIWIDAPQLPTNIITSTAFGILQATRSRISKTEYISCPSCGRTLFDLMVTTQMIRSRTSHLKGLKIGIMGCIVNGPGEMADADYGYVGSGTDKVTLYRGQQAVKKNINSTNALDELIGIIKGDGNWIEPVEG</sequence>
<dbReference type="SUPFAM" id="SSF56014">
    <property type="entry name" value="Nitrite and sulphite reductase 4Fe-4S domain-like"/>
    <property type="match status" value="1"/>
</dbReference>
<evidence type="ECO:0000259" key="8">
    <source>
        <dbReference type="Pfam" id="PF04551"/>
    </source>
</evidence>
<dbReference type="EMBL" id="MBTF01000015">
    <property type="protein sequence ID" value="OOQ59186.1"/>
    <property type="molecule type" value="Genomic_DNA"/>
</dbReference>
<dbReference type="STRING" id="1792845.BC343_28920"/>
<dbReference type="Pfam" id="PF26540">
    <property type="entry name" value="GcpE_C"/>
    <property type="match status" value="1"/>
</dbReference>
<feature type="domain" description="IspG C-terminal" evidence="9">
    <location>
        <begin position="594"/>
        <end position="682"/>
    </location>
</feature>
<comment type="similarity">
    <text evidence="7">Belongs to the IspG family.</text>
</comment>
<evidence type="ECO:0000256" key="2">
    <source>
        <dbReference type="ARBA" id="ARBA00022723"/>
    </source>
</evidence>
<dbReference type="UniPathway" id="UPA00056">
    <property type="reaction ID" value="UER00096"/>
</dbReference>
<evidence type="ECO:0000256" key="5">
    <source>
        <dbReference type="ARBA" id="ARBA00023014"/>
    </source>
</evidence>
<keyword evidence="6 7" id="KW-0414">Isoprene biosynthesis</keyword>
<dbReference type="InterPro" id="IPR011005">
    <property type="entry name" value="Dihydropteroate_synth-like_sf"/>
</dbReference>
<keyword evidence="3 7" id="KW-0560">Oxidoreductase</keyword>
<reference evidence="10 11" key="1">
    <citation type="submission" date="2016-07" db="EMBL/GenBank/DDBJ databases">
        <title>Genomic analysis of zinc-resistant bacterium Mucilaginibacter pedocola TBZ30.</title>
        <authorList>
            <person name="Huang J."/>
            <person name="Tang J."/>
        </authorList>
    </citation>
    <scope>NUCLEOTIDE SEQUENCE [LARGE SCALE GENOMIC DNA]</scope>
    <source>
        <strain evidence="10 11">TBZ30</strain>
    </source>
</reference>
<evidence type="ECO:0000259" key="9">
    <source>
        <dbReference type="Pfam" id="PF26540"/>
    </source>
</evidence>
<name>A0A1S9PDY9_9SPHI</name>
<dbReference type="RefSeq" id="WP_078348847.1">
    <property type="nucleotide sequence ID" value="NZ_MBTF01000015.1"/>
</dbReference>
<dbReference type="PANTHER" id="PTHR30454:SF0">
    <property type="entry name" value="4-HYDROXY-3-METHYLBUT-2-EN-1-YL DIPHOSPHATE SYNTHASE (FERREDOXIN), CHLOROPLASTIC"/>
    <property type="match status" value="1"/>
</dbReference>
<dbReference type="Proteomes" id="UP000189739">
    <property type="component" value="Unassembled WGS sequence"/>
</dbReference>
<comment type="pathway">
    <text evidence="7">Isoprenoid biosynthesis; isopentenyl diphosphate biosynthesis via DXP pathway; isopentenyl diphosphate from 1-deoxy-D-xylulose 5-phosphate: step 5/6.</text>
</comment>
<feature type="binding site" evidence="7">
    <location>
        <position position="639"/>
    </location>
    <ligand>
        <name>[4Fe-4S] cluster</name>
        <dbReference type="ChEBI" id="CHEBI:49883"/>
    </ligand>
</feature>
<dbReference type="Gene3D" id="3.30.413.10">
    <property type="entry name" value="Sulfite Reductase Hemoprotein, domain 1"/>
    <property type="match status" value="1"/>
</dbReference>
<organism evidence="10 11">
    <name type="scientific">Mucilaginibacter pedocola</name>
    <dbReference type="NCBI Taxonomy" id="1792845"/>
    <lineage>
        <taxon>Bacteria</taxon>
        <taxon>Pseudomonadati</taxon>
        <taxon>Bacteroidota</taxon>
        <taxon>Sphingobacteriia</taxon>
        <taxon>Sphingobacteriales</taxon>
        <taxon>Sphingobacteriaceae</taxon>
        <taxon>Mucilaginibacter</taxon>
    </lineage>
</organism>
<accession>A0A1S9PDY9</accession>
<feature type="binding site" evidence="7">
    <location>
        <position position="632"/>
    </location>
    <ligand>
        <name>[4Fe-4S] cluster</name>
        <dbReference type="ChEBI" id="CHEBI:49883"/>
    </ligand>
</feature>
<dbReference type="PIRSF" id="PIRSF037336">
    <property type="entry name" value="IspG_like"/>
    <property type="match status" value="1"/>
</dbReference>
<dbReference type="GO" id="GO:0016114">
    <property type="term" value="P:terpenoid biosynthetic process"/>
    <property type="evidence" value="ECO:0007669"/>
    <property type="project" value="InterPro"/>
</dbReference>
<dbReference type="InterPro" id="IPR004588">
    <property type="entry name" value="IspG_bac-typ"/>
</dbReference>
<protein>
    <recommendedName>
        <fullName evidence="7">4-hydroxy-3-methylbut-2-en-1-yl diphosphate synthase (flavodoxin)</fullName>
        <ecNumber evidence="7">1.17.7.3</ecNumber>
    </recommendedName>
    <alternativeName>
        <fullName evidence="7">1-hydroxy-2-methyl-2-(E)-butenyl 4-diphosphate synthase</fullName>
    </alternativeName>
</protein>
<evidence type="ECO:0000256" key="3">
    <source>
        <dbReference type="ARBA" id="ARBA00023002"/>
    </source>
</evidence>
<dbReference type="InterPro" id="IPR017178">
    <property type="entry name" value="IspG_atypical"/>
</dbReference>
<comment type="caution">
    <text evidence="10">The sequence shown here is derived from an EMBL/GenBank/DDBJ whole genome shotgun (WGS) entry which is preliminary data.</text>
</comment>
<feature type="binding site" evidence="7">
    <location>
        <position position="601"/>
    </location>
    <ligand>
        <name>[4Fe-4S] cluster</name>
        <dbReference type="ChEBI" id="CHEBI:49883"/>
    </ligand>
</feature>
<evidence type="ECO:0000256" key="7">
    <source>
        <dbReference type="HAMAP-Rule" id="MF_00159"/>
    </source>
</evidence>
<dbReference type="AlphaFoldDB" id="A0A1S9PDY9"/>
<dbReference type="FunFam" id="3.20.20.20:FF:000005">
    <property type="entry name" value="4-hydroxy-3-methylbut-2-en-1-yl diphosphate synthase (flavodoxin)"/>
    <property type="match status" value="1"/>
</dbReference>
<evidence type="ECO:0000256" key="4">
    <source>
        <dbReference type="ARBA" id="ARBA00023004"/>
    </source>
</evidence>
<evidence type="ECO:0000256" key="6">
    <source>
        <dbReference type="ARBA" id="ARBA00023229"/>
    </source>
</evidence>
<evidence type="ECO:0000256" key="1">
    <source>
        <dbReference type="ARBA" id="ARBA00022485"/>
    </source>
</evidence>
<dbReference type="GO" id="GO:0019288">
    <property type="term" value="P:isopentenyl diphosphate biosynthetic process, methylerythritol 4-phosphate pathway"/>
    <property type="evidence" value="ECO:0007669"/>
    <property type="project" value="UniProtKB-UniRule"/>
</dbReference>
<keyword evidence="1 7" id="KW-0004">4Fe-4S</keyword>
<keyword evidence="2 7" id="KW-0479">Metal-binding</keyword>
<dbReference type="HAMAP" id="MF_00159">
    <property type="entry name" value="IspG"/>
    <property type="match status" value="1"/>
</dbReference>
<dbReference type="InterPro" id="IPR045854">
    <property type="entry name" value="NO2/SO3_Rdtase_4Fe4S_sf"/>
</dbReference>
<comment type="cofactor">
    <cofactor evidence="7">
        <name>[4Fe-4S] cluster</name>
        <dbReference type="ChEBI" id="CHEBI:49883"/>
    </cofactor>
    <text evidence="7">Binds 1 [4Fe-4S] cluster.</text>
</comment>
<dbReference type="Pfam" id="PF04551">
    <property type="entry name" value="GcpE"/>
    <property type="match status" value="1"/>
</dbReference>
<comment type="function">
    <text evidence="7">Converts 2C-methyl-D-erythritol 2,4-cyclodiphosphate (ME-2,4cPP) into 1-hydroxy-2-methyl-2-(E)-butenyl 4-diphosphate.</text>
</comment>
<dbReference type="EC" id="1.17.7.3" evidence="7"/>
<keyword evidence="5 7" id="KW-0411">Iron-sulfur</keyword>
<dbReference type="OrthoDB" id="9803214at2"/>
<dbReference type="GO" id="GO:0051539">
    <property type="term" value="F:4 iron, 4 sulfur cluster binding"/>
    <property type="evidence" value="ECO:0007669"/>
    <property type="project" value="UniProtKB-UniRule"/>
</dbReference>
<dbReference type="GO" id="GO:0141197">
    <property type="term" value="F:4-hydroxy-3-methylbut-2-enyl-diphosphate synthase activity (flavodoxin)"/>
    <property type="evidence" value="ECO:0007669"/>
    <property type="project" value="UniProtKB-EC"/>
</dbReference>
<comment type="catalytic activity">
    <reaction evidence="7">
        <text>(2E)-4-hydroxy-3-methylbut-2-enyl diphosphate + oxidized [flavodoxin] + H2O + 2 H(+) = 2-C-methyl-D-erythritol 2,4-cyclic diphosphate + reduced [flavodoxin]</text>
        <dbReference type="Rhea" id="RHEA:43604"/>
        <dbReference type="Rhea" id="RHEA-COMP:10622"/>
        <dbReference type="Rhea" id="RHEA-COMP:10623"/>
        <dbReference type="ChEBI" id="CHEBI:15377"/>
        <dbReference type="ChEBI" id="CHEBI:15378"/>
        <dbReference type="ChEBI" id="CHEBI:57618"/>
        <dbReference type="ChEBI" id="CHEBI:58210"/>
        <dbReference type="ChEBI" id="CHEBI:58483"/>
        <dbReference type="ChEBI" id="CHEBI:128753"/>
        <dbReference type="EC" id="1.17.7.3"/>
    </reaction>
</comment>
<dbReference type="InterPro" id="IPR058578">
    <property type="entry name" value="IspG_TIM"/>
</dbReference>
<dbReference type="InterPro" id="IPR058579">
    <property type="entry name" value="IspG_C"/>
</dbReference>
<dbReference type="Gene3D" id="3.20.20.20">
    <property type="entry name" value="Dihydropteroate synthase-like"/>
    <property type="match status" value="1"/>
</dbReference>
<evidence type="ECO:0000313" key="10">
    <source>
        <dbReference type="EMBL" id="OOQ59186.1"/>
    </source>
</evidence>